<dbReference type="Proteomes" id="UP001055879">
    <property type="component" value="Linkage Group LG12"/>
</dbReference>
<evidence type="ECO:0000313" key="2">
    <source>
        <dbReference type="Proteomes" id="UP001055879"/>
    </source>
</evidence>
<comment type="caution">
    <text evidence="1">The sequence shown here is derived from an EMBL/GenBank/DDBJ whole genome shotgun (WGS) entry which is preliminary data.</text>
</comment>
<reference evidence="2" key="1">
    <citation type="journal article" date="2022" name="Mol. Ecol. Resour.">
        <title>The genomes of chicory, endive, great burdock and yacon provide insights into Asteraceae palaeo-polyploidization history and plant inulin production.</title>
        <authorList>
            <person name="Fan W."/>
            <person name="Wang S."/>
            <person name="Wang H."/>
            <person name="Wang A."/>
            <person name="Jiang F."/>
            <person name="Liu H."/>
            <person name="Zhao H."/>
            <person name="Xu D."/>
            <person name="Zhang Y."/>
        </authorList>
    </citation>
    <scope>NUCLEOTIDE SEQUENCE [LARGE SCALE GENOMIC DNA]</scope>
    <source>
        <strain evidence="2">cv. Niubang</strain>
    </source>
</reference>
<protein>
    <submittedName>
        <fullName evidence="1">Uncharacterized protein</fullName>
    </submittedName>
</protein>
<name>A0ACB8YGJ9_ARCLA</name>
<organism evidence="1 2">
    <name type="scientific">Arctium lappa</name>
    <name type="common">Greater burdock</name>
    <name type="synonym">Lappa major</name>
    <dbReference type="NCBI Taxonomy" id="4217"/>
    <lineage>
        <taxon>Eukaryota</taxon>
        <taxon>Viridiplantae</taxon>
        <taxon>Streptophyta</taxon>
        <taxon>Embryophyta</taxon>
        <taxon>Tracheophyta</taxon>
        <taxon>Spermatophyta</taxon>
        <taxon>Magnoliopsida</taxon>
        <taxon>eudicotyledons</taxon>
        <taxon>Gunneridae</taxon>
        <taxon>Pentapetalae</taxon>
        <taxon>asterids</taxon>
        <taxon>campanulids</taxon>
        <taxon>Asterales</taxon>
        <taxon>Asteraceae</taxon>
        <taxon>Carduoideae</taxon>
        <taxon>Cardueae</taxon>
        <taxon>Arctiinae</taxon>
        <taxon>Arctium</taxon>
    </lineage>
</organism>
<accession>A0ACB8YGJ9</accession>
<gene>
    <name evidence="1" type="ORF">L6452_33509</name>
</gene>
<dbReference type="EMBL" id="CM042058">
    <property type="protein sequence ID" value="KAI3684288.1"/>
    <property type="molecule type" value="Genomic_DNA"/>
</dbReference>
<reference evidence="1 2" key="2">
    <citation type="journal article" date="2022" name="Mol. Ecol. Resour.">
        <title>The genomes of chicory, endive, great burdock and yacon provide insights into Asteraceae paleo-polyploidization history and plant inulin production.</title>
        <authorList>
            <person name="Fan W."/>
            <person name="Wang S."/>
            <person name="Wang H."/>
            <person name="Wang A."/>
            <person name="Jiang F."/>
            <person name="Liu H."/>
            <person name="Zhao H."/>
            <person name="Xu D."/>
            <person name="Zhang Y."/>
        </authorList>
    </citation>
    <scope>NUCLEOTIDE SEQUENCE [LARGE SCALE GENOMIC DNA]</scope>
    <source>
        <strain evidence="2">cv. Niubang</strain>
    </source>
</reference>
<sequence>MKTRSHPAIPKKNAATTSALIDFTSPHHAPPPAPRTSACTTVTTTADCTTVTTANCTTVTIAGCLFDFDPQSETLPVA</sequence>
<keyword evidence="2" id="KW-1185">Reference proteome</keyword>
<proteinExistence type="predicted"/>
<evidence type="ECO:0000313" key="1">
    <source>
        <dbReference type="EMBL" id="KAI3684288.1"/>
    </source>
</evidence>